<dbReference type="Gene3D" id="3.20.20.140">
    <property type="entry name" value="Metal-dependent hydrolases"/>
    <property type="match status" value="3"/>
</dbReference>
<dbReference type="RefSeq" id="WP_405283964.1">
    <property type="nucleotide sequence ID" value="NZ_CP144380.1"/>
</dbReference>
<keyword evidence="2" id="KW-0378">Hydrolase</keyword>
<dbReference type="Proteomes" id="UP001484239">
    <property type="component" value="Unassembled WGS sequence"/>
</dbReference>
<dbReference type="PANTHER" id="PTHR11113:SF14">
    <property type="entry name" value="N-ACETYLGLUCOSAMINE-6-PHOSPHATE DEACETYLASE"/>
    <property type="match status" value="1"/>
</dbReference>
<evidence type="ECO:0000259" key="3">
    <source>
        <dbReference type="Pfam" id="PF07969"/>
    </source>
</evidence>
<evidence type="ECO:0000256" key="1">
    <source>
        <dbReference type="ARBA" id="ARBA00010716"/>
    </source>
</evidence>
<protein>
    <submittedName>
        <fullName evidence="4">Amidohydrolase family protein</fullName>
    </submittedName>
</protein>
<dbReference type="EMBL" id="JBBHLI010000011">
    <property type="protein sequence ID" value="MEK9502405.1"/>
    <property type="molecule type" value="Genomic_DNA"/>
</dbReference>
<dbReference type="InterPro" id="IPR011059">
    <property type="entry name" value="Metal-dep_hydrolase_composite"/>
</dbReference>
<dbReference type="Pfam" id="PF07969">
    <property type="entry name" value="Amidohydro_3"/>
    <property type="match status" value="2"/>
</dbReference>
<feature type="domain" description="Amidohydrolase 3" evidence="3">
    <location>
        <begin position="80"/>
        <end position="212"/>
    </location>
</feature>
<dbReference type="InterPro" id="IPR023100">
    <property type="entry name" value="D-aminoacylase_insert_dom_sf"/>
</dbReference>
<reference evidence="4 5" key="1">
    <citation type="submission" date="2024-02" db="EMBL/GenBank/DDBJ databases">
        <title>A novel Gemmatimonadota bacterium.</title>
        <authorList>
            <person name="Du Z.-J."/>
            <person name="Ye Y.-Q."/>
        </authorList>
    </citation>
    <scope>NUCLEOTIDE SEQUENCE [LARGE SCALE GENOMIC DNA]</scope>
    <source>
        <strain evidence="4 5">DH-20</strain>
    </source>
</reference>
<name>A0ABU9EEP8_9BACT</name>
<dbReference type="SUPFAM" id="SSF51338">
    <property type="entry name" value="Composite domain of metallo-dependent hydrolases"/>
    <property type="match status" value="1"/>
</dbReference>
<comment type="similarity">
    <text evidence="1">Belongs to the metallo-dependent hydrolases superfamily. NagA family.</text>
</comment>
<dbReference type="PANTHER" id="PTHR11113">
    <property type="entry name" value="N-ACETYLGLUCOSAMINE-6-PHOSPHATE DEACETYLASE"/>
    <property type="match status" value="1"/>
</dbReference>
<proteinExistence type="inferred from homology"/>
<evidence type="ECO:0000313" key="5">
    <source>
        <dbReference type="Proteomes" id="UP001484239"/>
    </source>
</evidence>
<evidence type="ECO:0000313" key="4">
    <source>
        <dbReference type="EMBL" id="MEK9502405.1"/>
    </source>
</evidence>
<accession>A0ABU9EEP8</accession>
<dbReference type="SUPFAM" id="SSF51556">
    <property type="entry name" value="Metallo-dependent hydrolases"/>
    <property type="match status" value="1"/>
</dbReference>
<comment type="caution">
    <text evidence="4">The sequence shown here is derived from an EMBL/GenBank/DDBJ whole genome shotgun (WGS) entry which is preliminary data.</text>
</comment>
<gene>
    <name evidence="4" type="ORF">WI372_15535</name>
</gene>
<keyword evidence="5" id="KW-1185">Reference proteome</keyword>
<feature type="domain" description="Amidohydrolase 3" evidence="3">
    <location>
        <begin position="461"/>
        <end position="559"/>
    </location>
</feature>
<organism evidence="4 5">
    <name type="scientific">Gaopeijia maritima</name>
    <dbReference type="NCBI Taxonomy" id="3119007"/>
    <lineage>
        <taxon>Bacteria</taxon>
        <taxon>Pseudomonadati</taxon>
        <taxon>Gemmatimonadota</taxon>
        <taxon>Longimicrobiia</taxon>
        <taxon>Gaopeijiales</taxon>
        <taxon>Gaopeijiaceae</taxon>
        <taxon>Gaopeijia</taxon>
    </lineage>
</organism>
<dbReference type="Gene3D" id="3.30.1490.130">
    <property type="entry name" value="D-aminoacylase. Domain 3"/>
    <property type="match status" value="1"/>
</dbReference>
<sequence length="581" mass="62882">MTAPARLGRRLWMVAVGAVALGAAIVQRPSPAGSDEHFDVLIRGGRVIDGTGNPWVRADVGLRDGRIAAVGLLPDATADRTIDATGRIVAPGFIDIHSHADDGSARIGGATIRTDTLPRKAMPNIVAQGVTTVVVNHDGRSPWPIAAQRDRIDRQGIGAHVALMIGHGEVRRQVMGDDVERASTPDEVDRMRALVRQGLEEGAVGLSAGLEYAPGRWSTLDEVAALVAELTPWDAVYISHQRSEGSDPMWYWPSLHDAAPPTLLDAVLETIEIGRRSGARVVASHIKAKGAHYWGSSQAAIERIEQARAEGVQVFADQYPYPTSGSDGSTVLVPGWALQDEEAGGPDDRRPPAEVLRANLERPEVAAAIRRDVTHEIRRRGGADRVVVFEYPDSSVVGLTLAEVAERWELDAVEAALELQLRGDPERRGGGRLRGFSMSEADVERYAALPWVATASDGGLAHPDDPFSVHPRFYGTFPRKIAWYARDRGVLSVEEAIRSMTSLPALLMGFRDRGQLREGFVADVVVFDLATLEDRTTFFEPHAYPSGIEHVLVAGEAVVDDGELTWALPGRVIRNARSAAH</sequence>
<dbReference type="InterPro" id="IPR013108">
    <property type="entry name" value="Amidohydro_3"/>
</dbReference>
<dbReference type="Gene3D" id="2.30.40.10">
    <property type="entry name" value="Urease, subunit C, domain 1"/>
    <property type="match status" value="1"/>
</dbReference>
<dbReference type="InterPro" id="IPR032466">
    <property type="entry name" value="Metal_Hydrolase"/>
</dbReference>
<evidence type="ECO:0000256" key="2">
    <source>
        <dbReference type="ARBA" id="ARBA00022801"/>
    </source>
</evidence>